<dbReference type="GO" id="GO:0004674">
    <property type="term" value="F:protein serine/threonine kinase activity"/>
    <property type="evidence" value="ECO:0007669"/>
    <property type="project" value="TreeGrafter"/>
</dbReference>
<evidence type="ECO:0000256" key="1">
    <source>
        <dbReference type="ARBA" id="ARBA00022741"/>
    </source>
</evidence>
<accession>A0A9N8HT66</accession>
<dbReference type="InterPro" id="IPR011009">
    <property type="entry name" value="Kinase-like_dom_sf"/>
</dbReference>
<keyword evidence="5" id="KW-0808">Transferase</keyword>
<keyword evidence="1" id="KW-0547">Nucleotide-binding</keyword>
<organism evidence="5 6">
    <name type="scientific">Seminavis robusta</name>
    <dbReference type="NCBI Taxonomy" id="568900"/>
    <lineage>
        <taxon>Eukaryota</taxon>
        <taxon>Sar</taxon>
        <taxon>Stramenopiles</taxon>
        <taxon>Ochrophyta</taxon>
        <taxon>Bacillariophyta</taxon>
        <taxon>Bacillariophyceae</taxon>
        <taxon>Bacillariophycidae</taxon>
        <taxon>Naviculales</taxon>
        <taxon>Naviculaceae</taxon>
        <taxon>Seminavis</taxon>
    </lineage>
</organism>
<feature type="domain" description="Protein kinase" evidence="4">
    <location>
        <begin position="80"/>
        <end position="384"/>
    </location>
</feature>
<keyword evidence="3" id="KW-0472">Membrane</keyword>
<dbReference type="Gene3D" id="1.10.510.10">
    <property type="entry name" value="Transferase(Phosphotransferase) domain 1"/>
    <property type="match status" value="1"/>
</dbReference>
<dbReference type="SUPFAM" id="SSF56112">
    <property type="entry name" value="Protein kinase-like (PK-like)"/>
    <property type="match status" value="1"/>
</dbReference>
<evidence type="ECO:0000313" key="5">
    <source>
        <dbReference type="EMBL" id="CAB9525026.1"/>
    </source>
</evidence>
<dbReference type="GO" id="GO:0035556">
    <property type="term" value="P:intracellular signal transduction"/>
    <property type="evidence" value="ECO:0007669"/>
    <property type="project" value="TreeGrafter"/>
</dbReference>
<reference evidence="5" key="1">
    <citation type="submission" date="2020-06" db="EMBL/GenBank/DDBJ databases">
        <authorList>
            <consortium name="Plant Systems Biology data submission"/>
        </authorList>
    </citation>
    <scope>NUCLEOTIDE SEQUENCE</scope>
    <source>
        <strain evidence="5">D6</strain>
    </source>
</reference>
<evidence type="ECO:0000313" key="6">
    <source>
        <dbReference type="Proteomes" id="UP001153069"/>
    </source>
</evidence>
<dbReference type="GO" id="GO:0005737">
    <property type="term" value="C:cytoplasm"/>
    <property type="evidence" value="ECO:0007669"/>
    <property type="project" value="TreeGrafter"/>
</dbReference>
<keyword evidence="3" id="KW-0812">Transmembrane</keyword>
<sequence>MYDWEEEESSHCDGDYDDCHASLTHDEIADGGKPTRPLEFPTPIVYQGRLTSITAFDHRTGVEYHLKNVLARTGDATTAYLLKKKIAKTAYGFIKLGVVLKRTPDETNGSLFQAKWQSTEEFVAIKISSWARIQAMRGRHLEDPIKEISVLQLIGNGSAAEHHVLGCNEVLQDAEHLYTVMPYCSGGELYSKFDTSSAQMYPDEEEARRYFGQLTKSLFFLQRKGICHRNLCLDNMLLDADDNLVLIDSGLSLRIPYNDPCNMDGVTDVSEGSIRRLMRSQGQCGALMYLAPEMLDQRPFDGHATDLWAAAVTLFVMLVGVAPFSLAQRADPRFKVITSGGLKDYLQGLGVSLSPEALDLLQGMLRANPRERFTLADVMDHPWVLGERFPMENAPAMAPMATVFESDLSEGKDEDAASQATTVDETSDCSTVEHEDNQQIIATAPPKGHRRKLSEGARDLVGKFKLLLQKKRAPENLRASV</sequence>
<dbReference type="OrthoDB" id="193931at2759"/>
<evidence type="ECO:0000256" key="3">
    <source>
        <dbReference type="SAM" id="Phobius"/>
    </source>
</evidence>
<protein>
    <submittedName>
        <fullName evidence="5">Activated protein kinase catalytic subunit alpha-1</fullName>
    </submittedName>
</protein>
<dbReference type="PANTHER" id="PTHR24346:SF75">
    <property type="entry name" value="AURORA KINASE"/>
    <property type="match status" value="1"/>
</dbReference>
<dbReference type="Proteomes" id="UP001153069">
    <property type="component" value="Unassembled WGS sequence"/>
</dbReference>
<keyword evidence="5" id="KW-0418">Kinase</keyword>
<dbReference type="InterPro" id="IPR000719">
    <property type="entry name" value="Prot_kinase_dom"/>
</dbReference>
<dbReference type="EMBL" id="CAICTM010001616">
    <property type="protein sequence ID" value="CAB9525026.1"/>
    <property type="molecule type" value="Genomic_DNA"/>
</dbReference>
<evidence type="ECO:0000259" key="4">
    <source>
        <dbReference type="PROSITE" id="PS50011"/>
    </source>
</evidence>
<feature type="transmembrane region" description="Helical" evidence="3">
    <location>
        <begin position="307"/>
        <end position="327"/>
    </location>
</feature>
<gene>
    <name evidence="5" type="ORF">SEMRO_1618_G286440.1</name>
</gene>
<keyword evidence="3" id="KW-1133">Transmembrane helix</keyword>
<comment type="caution">
    <text evidence="5">The sequence shown here is derived from an EMBL/GenBank/DDBJ whole genome shotgun (WGS) entry which is preliminary data.</text>
</comment>
<evidence type="ECO:0000256" key="2">
    <source>
        <dbReference type="ARBA" id="ARBA00022840"/>
    </source>
</evidence>
<dbReference type="AlphaFoldDB" id="A0A9N8HT66"/>
<name>A0A9N8HT66_9STRA</name>
<proteinExistence type="predicted"/>
<dbReference type="PANTHER" id="PTHR24346">
    <property type="entry name" value="MAP/MICROTUBULE AFFINITY-REGULATING KINASE"/>
    <property type="match status" value="1"/>
</dbReference>
<dbReference type="GO" id="GO:0005524">
    <property type="term" value="F:ATP binding"/>
    <property type="evidence" value="ECO:0007669"/>
    <property type="project" value="UniProtKB-KW"/>
</dbReference>
<dbReference type="PROSITE" id="PS50011">
    <property type="entry name" value="PROTEIN_KINASE_DOM"/>
    <property type="match status" value="1"/>
</dbReference>
<keyword evidence="2" id="KW-0067">ATP-binding</keyword>
<dbReference type="Pfam" id="PF00069">
    <property type="entry name" value="Pkinase"/>
    <property type="match status" value="1"/>
</dbReference>
<keyword evidence="6" id="KW-1185">Reference proteome</keyword>